<organism evidence="1 2">
    <name type="scientific">Reyranella soli</name>
    <dbReference type="NCBI Taxonomy" id="1230389"/>
    <lineage>
        <taxon>Bacteria</taxon>
        <taxon>Pseudomonadati</taxon>
        <taxon>Pseudomonadota</taxon>
        <taxon>Alphaproteobacteria</taxon>
        <taxon>Hyphomicrobiales</taxon>
        <taxon>Reyranellaceae</taxon>
        <taxon>Reyranella</taxon>
    </lineage>
</organism>
<dbReference type="EMBL" id="BKAJ01000012">
    <property type="protein sequence ID" value="GEP53536.1"/>
    <property type="molecule type" value="Genomic_DNA"/>
</dbReference>
<dbReference type="Proteomes" id="UP000321058">
    <property type="component" value="Unassembled WGS sequence"/>
</dbReference>
<protein>
    <submittedName>
        <fullName evidence="1">Uncharacterized protein</fullName>
    </submittedName>
</protein>
<keyword evidence="2" id="KW-1185">Reference proteome</keyword>
<gene>
    <name evidence="1" type="ORF">RSO01_07020</name>
</gene>
<dbReference type="AlphaFoldDB" id="A0A512N3H1"/>
<name>A0A512N3H1_9HYPH</name>
<comment type="caution">
    <text evidence="1">The sequence shown here is derived from an EMBL/GenBank/DDBJ whole genome shotgun (WGS) entry which is preliminary data.</text>
</comment>
<evidence type="ECO:0000313" key="1">
    <source>
        <dbReference type="EMBL" id="GEP53536.1"/>
    </source>
</evidence>
<evidence type="ECO:0000313" key="2">
    <source>
        <dbReference type="Proteomes" id="UP000321058"/>
    </source>
</evidence>
<sequence length="108" mass="11324">MARRSLPGDGVGIQVPVGHIGADRVHWQTIFDARDKPSIYRLHNGSGSSAGHGATDPGNAMIVEVDGGKRTIKVNVGTSVDVMGKKIRVKAGTGGETSQVEGWYVLVS</sequence>
<dbReference type="OrthoDB" id="7376002at2"/>
<accession>A0A512N3H1</accession>
<reference evidence="1 2" key="1">
    <citation type="submission" date="2019-07" db="EMBL/GenBank/DDBJ databases">
        <title>Whole genome shotgun sequence of Reyranella soli NBRC 108950.</title>
        <authorList>
            <person name="Hosoyama A."/>
            <person name="Uohara A."/>
            <person name="Ohji S."/>
            <person name="Ichikawa N."/>
        </authorList>
    </citation>
    <scope>NUCLEOTIDE SEQUENCE [LARGE SCALE GENOMIC DNA]</scope>
    <source>
        <strain evidence="1 2">NBRC 108950</strain>
    </source>
</reference>
<dbReference type="RefSeq" id="WP_147146273.1">
    <property type="nucleotide sequence ID" value="NZ_BKAJ01000012.1"/>
</dbReference>
<proteinExistence type="predicted"/>